<dbReference type="Pfam" id="PF01738">
    <property type="entry name" value="DLH"/>
    <property type="match status" value="1"/>
</dbReference>
<evidence type="ECO:0000313" key="3">
    <source>
        <dbReference type="EMBL" id="MBS0122931.1"/>
    </source>
</evidence>
<evidence type="ECO:0000313" key="4">
    <source>
        <dbReference type="Proteomes" id="UP000681356"/>
    </source>
</evidence>
<dbReference type="SUPFAM" id="SSF53474">
    <property type="entry name" value="alpha/beta-Hydrolases"/>
    <property type="match status" value="1"/>
</dbReference>
<dbReference type="InterPro" id="IPR050261">
    <property type="entry name" value="FrsA_esterase"/>
</dbReference>
<dbReference type="Proteomes" id="UP000681356">
    <property type="component" value="Unassembled WGS sequence"/>
</dbReference>
<gene>
    <name evidence="3" type="ORF">KB874_02200</name>
</gene>
<dbReference type="PANTHER" id="PTHR22946:SF9">
    <property type="entry name" value="POLYKETIDE TRANSFERASE AF380"/>
    <property type="match status" value="1"/>
</dbReference>
<accession>A0A8J7WC15</accession>
<organism evidence="3 4">
    <name type="scientific">Thetidibacter halocola</name>
    <dbReference type="NCBI Taxonomy" id="2827239"/>
    <lineage>
        <taxon>Bacteria</taxon>
        <taxon>Pseudomonadati</taxon>
        <taxon>Pseudomonadota</taxon>
        <taxon>Alphaproteobacteria</taxon>
        <taxon>Rhodobacterales</taxon>
        <taxon>Roseobacteraceae</taxon>
        <taxon>Thetidibacter</taxon>
    </lineage>
</organism>
<evidence type="ECO:0000259" key="2">
    <source>
        <dbReference type="Pfam" id="PF01738"/>
    </source>
</evidence>
<evidence type="ECO:0000256" key="1">
    <source>
        <dbReference type="ARBA" id="ARBA00022801"/>
    </source>
</evidence>
<dbReference type="RefSeq" id="WP_212534897.1">
    <property type="nucleotide sequence ID" value="NZ_JAGTUU010000001.1"/>
</dbReference>
<proteinExistence type="predicted"/>
<feature type="domain" description="Dienelactone hydrolase" evidence="2">
    <location>
        <begin position="24"/>
        <end position="194"/>
    </location>
</feature>
<dbReference type="Gene3D" id="3.40.50.1820">
    <property type="entry name" value="alpha/beta hydrolase"/>
    <property type="match status" value="1"/>
</dbReference>
<name>A0A8J7WC15_9RHOB</name>
<dbReference type="InterPro" id="IPR029058">
    <property type="entry name" value="AB_hydrolase_fold"/>
</dbReference>
<dbReference type="GO" id="GO:0052689">
    <property type="term" value="F:carboxylic ester hydrolase activity"/>
    <property type="evidence" value="ECO:0007669"/>
    <property type="project" value="UniProtKB-ARBA"/>
</dbReference>
<protein>
    <submittedName>
        <fullName evidence="3">Dienelactone hydrolase family protein</fullName>
    </submittedName>
</protein>
<reference evidence="3" key="1">
    <citation type="submission" date="2021-04" db="EMBL/GenBank/DDBJ databases">
        <authorList>
            <person name="Yoon J."/>
        </authorList>
    </citation>
    <scope>NUCLEOTIDE SEQUENCE</scope>
    <source>
        <strain evidence="3">KMU-90</strain>
    </source>
</reference>
<keyword evidence="4" id="KW-1185">Reference proteome</keyword>
<dbReference type="InterPro" id="IPR002925">
    <property type="entry name" value="Dienelactn_hydro"/>
</dbReference>
<keyword evidence="1 3" id="KW-0378">Hydrolase</keyword>
<comment type="caution">
    <text evidence="3">The sequence shown here is derived from an EMBL/GenBank/DDBJ whole genome shotgun (WGS) entry which is preliminary data.</text>
</comment>
<dbReference type="AlphaFoldDB" id="A0A8J7WC15"/>
<sequence length="218" mass="22971">MPDSQTVATVRVTTIGLEGHLRCPPDPAGLIVFAHGAGSSHRSPRNNRVAGALAAQGFATLLFDLLTEDEAQDRANVFDIPLLGQRMLDALDWTWSQRPLRRLPVGLFGASTGAAAALVAAAQAPDRVGAVVSRGGRPDLAAGALPQVRAPVLLIVGGLDEVVVHLNLTAADRLTCPHRTEIVPGATHLFEEPGALDRVTTLAGDWFTQHLSHAESRA</sequence>
<dbReference type="EMBL" id="JAGTUU010000001">
    <property type="protein sequence ID" value="MBS0122931.1"/>
    <property type="molecule type" value="Genomic_DNA"/>
</dbReference>
<dbReference type="PANTHER" id="PTHR22946">
    <property type="entry name" value="DIENELACTONE HYDROLASE DOMAIN-CONTAINING PROTEIN-RELATED"/>
    <property type="match status" value="1"/>
</dbReference>